<protein>
    <submittedName>
        <fullName evidence="2">Uncharacterized protein</fullName>
    </submittedName>
</protein>
<sequence length="68" mass="7112">MPAVSTPGSGRRTRTLSPDLNRSIGLSGSRAPAARRPSIAFAFARDASVAPHHVGRAVVDRSGSDVRM</sequence>
<accession>A0A1Y1BWE0</accession>
<feature type="compositionally biased region" description="Polar residues" evidence="1">
    <location>
        <begin position="15"/>
        <end position="26"/>
    </location>
</feature>
<dbReference type="EMBL" id="AP018113">
    <property type="protein sequence ID" value="BAX63436.1"/>
    <property type="molecule type" value="Genomic_DNA"/>
</dbReference>
<evidence type="ECO:0000256" key="1">
    <source>
        <dbReference type="SAM" id="MobiDB-lite"/>
    </source>
</evidence>
<reference evidence="2 3" key="1">
    <citation type="journal article" date="2017" name="Genome Announc.">
        <title>Complete Genome Sequence of Burkholderia stabilis FERMP-21014.</title>
        <authorList>
            <person name="Konishi K."/>
            <person name="Kumagai T."/>
            <person name="Sakasegawa S."/>
            <person name="Tamura T."/>
        </authorList>
    </citation>
    <scope>NUCLEOTIDE SEQUENCE [LARGE SCALE GENOMIC DNA]</scope>
    <source>
        <strain evidence="2 3">FERMP-21014</strain>
    </source>
</reference>
<evidence type="ECO:0000313" key="3">
    <source>
        <dbReference type="Proteomes" id="UP000218432"/>
    </source>
</evidence>
<evidence type="ECO:0000313" key="2">
    <source>
        <dbReference type="EMBL" id="BAX63436.1"/>
    </source>
</evidence>
<name>A0A1Y1BWE0_9BURK</name>
<gene>
    <name evidence="2" type="ORF">BSFP_063090</name>
</gene>
<feature type="region of interest" description="Disordered" evidence="1">
    <location>
        <begin position="1"/>
        <end position="31"/>
    </location>
</feature>
<dbReference type="AlphaFoldDB" id="A0A1Y1BWE0"/>
<dbReference type="Proteomes" id="UP000218432">
    <property type="component" value="Chromosome 3"/>
</dbReference>
<proteinExistence type="predicted"/>
<organism evidence="2 3">
    <name type="scientific">Burkholderia stabilis</name>
    <dbReference type="NCBI Taxonomy" id="95485"/>
    <lineage>
        <taxon>Bacteria</taxon>
        <taxon>Pseudomonadati</taxon>
        <taxon>Pseudomonadota</taxon>
        <taxon>Betaproteobacteria</taxon>
        <taxon>Burkholderiales</taxon>
        <taxon>Burkholderiaceae</taxon>
        <taxon>Burkholderia</taxon>
        <taxon>Burkholderia cepacia complex</taxon>
    </lineage>
</organism>